<feature type="compositionally biased region" description="Polar residues" evidence="1">
    <location>
        <begin position="393"/>
        <end position="417"/>
    </location>
</feature>
<keyword evidence="2" id="KW-0732">Signal</keyword>
<dbReference type="Gene3D" id="3.10.350.10">
    <property type="entry name" value="LysM domain"/>
    <property type="match status" value="5"/>
</dbReference>
<dbReference type="CDD" id="cd00118">
    <property type="entry name" value="LysM"/>
    <property type="match status" value="5"/>
</dbReference>
<feature type="compositionally biased region" description="Polar residues" evidence="1">
    <location>
        <begin position="154"/>
        <end position="170"/>
    </location>
</feature>
<dbReference type="Proteomes" id="UP000541857">
    <property type="component" value="Unassembled WGS sequence"/>
</dbReference>
<evidence type="ECO:0000313" key="5">
    <source>
        <dbReference type="Proteomes" id="UP000541857"/>
    </source>
</evidence>
<feature type="compositionally biased region" description="Low complexity" evidence="1">
    <location>
        <begin position="317"/>
        <end position="330"/>
    </location>
</feature>
<evidence type="ECO:0000259" key="3">
    <source>
        <dbReference type="PROSITE" id="PS51782"/>
    </source>
</evidence>
<protein>
    <submittedName>
        <fullName evidence="4">LysM peptidoglycan-binding domain-containing protein</fullName>
    </submittedName>
</protein>
<feature type="region of interest" description="Disordered" evidence="1">
    <location>
        <begin position="279"/>
        <end position="417"/>
    </location>
</feature>
<feature type="compositionally biased region" description="Basic and acidic residues" evidence="1">
    <location>
        <begin position="305"/>
        <end position="316"/>
    </location>
</feature>
<dbReference type="PANTHER" id="PTHR33734:SF22">
    <property type="entry name" value="MEMBRANE-BOUND LYTIC MUREIN TRANSGLYCOSYLASE D"/>
    <property type="match status" value="1"/>
</dbReference>
<feature type="domain" description="LysM" evidence="3">
    <location>
        <begin position="428"/>
        <end position="471"/>
    </location>
</feature>
<feature type="signal peptide" evidence="2">
    <location>
        <begin position="1"/>
        <end position="22"/>
    </location>
</feature>
<dbReference type="InterPro" id="IPR028082">
    <property type="entry name" value="Peripla_BP_I"/>
</dbReference>
<dbReference type="PROSITE" id="PS51782">
    <property type="entry name" value="LYSM"/>
    <property type="match status" value="5"/>
</dbReference>
<dbReference type="InterPro" id="IPR018392">
    <property type="entry name" value="LysM"/>
</dbReference>
<comment type="caution">
    <text evidence="4">The sequence shown here is derived from an EMBL/GenBank/DDBJ whole genome shotgun (WGS) entry which is preliminary data.</text>
</comment>
<feature type="domain" description="LysM" evidence="3">
    <location>
        <begin position="177"/>
        <end position="221"/>
    </location>
</feature>
<dbReference type="AlphaFoldDB" id="A0A7W2M429"/>
<evidence type="ECO:0000313" key="4">
    <source>
        <dbReference type="EMBL" id="MBA6152329.1"/>
    </source>
</evidence>
<evidence type="ECO:0000256" key="2">
    <source>
        <dbReference type="SAM" id="SignalP"/>
    </source>
</evidence>
<reference evidence="4 5" key="1">
    <citation type="submission" date="2020-07" db="EMBL/GenBank/DDBJ databases">
        <title>Bacterium isolated from marine sediment.</title>
        <authorList>
            <person name="Shang D."/>
        </authorList>
    </citation>
    <scope>NUCLEOTIDE SEQUENCE [LARGE SCALE GENOMIC DNA]</scope>
    <source>
        <strain evidence="4 5">F6074</strain>
    </source>
</reference>
<dbReference type="Gene3D" id="3.40.50.2300">
    <property type="match status" value="2"/>
</dbReference>
<feature type="compositionally biased region" description="Basic and acidic residues" evidence="1">
    <location>
        <begin position="335"/>
        <end position="374"/>
    </location>
</feature>
<name>A0A7W2M429_9FLAO</name>
<accession>A0A7W2M429</accession>
<feature type="domain" description="LysM" evidence="3">
    <location>
        <begin position="25"/>
        <end position="75"/>
    </location>
</feature>
<dbReference type="RefSeq" id="WP_182203783.1">
    <property type="nucleotide sequence ID" value="NZ_JACGLT010000004.1"/>
</dbReference>
<organism evidence="4 5">
    <name type="scientific">Gelidibacter maritimus</name>
    <dbReference type="NCBI Taxonomy" id="2761487"/>
    <lineage>
        <taxon>Bacteria</taxon>
        <taxon>Pseudomonadati</taxon>
        <taxon>Bacteroidota</taxon>
        <taxon>Flavobacteriia</taxon>
        <taxon>Flavobacteriales</taxon>
        <taxon>Flavobacteriaceae</taxon>
        <taxon>Gelidibacter</taxon>
    </lineage>
</organism>
<keyword evidence="5" id="KW-1185">Reference proteome</keyword>
<sequence length="860" mass="94251">MKRLFQCFTLLFLCFYSSIAQEGLKKHTVSSGETLFSIAKKYNVTPYDLQKMNPEIINGINVDAVLLIPESKIKTPILESASDSIKASVTSSSISYTVKKGDTKFSVSKRFGLTITQLESQNPQIIEGLNLGDVLEIYPAPSYVSTKTSSGSSNPEHATPTSPQISSKTTRMAPDGKRHLVRAGETFARIANANGLTVDQLKNANSRILSRGLIAGQTLWIPSSDQLGVAGDTVSYVVKNGDTKFILSRRFNTSIRQLERNNPHIANVLEIGHVITMPSASGSSSSAQAPVKQSITNPVDQTPVTKEEVGKSEPKKTTPTVATTIDTPKTQPKIAEAKSKTPEVVVAEKTETKDSEVAPKDPEVTTVETPDKKKAVPTPPKKVVTQKAEAKKTVTQKQESQPAVTTSDKQIETATGATPSEISATEYIAYTIQPKETIYGLAAKSGMSIADFLILNPKLKESVQAGTVIKMPKSVTSFEPPSENLSTAKVPRDFSVPVDLSTTANTSQLKRLLFILPFSQAEYQSLDGNNDNFKDVSDDFKRVHLEFYKGANIAFDSIKKMYLSLNVDIIEAQSNLRTSKIMPLLEEGRVTNYDAIILPFYDTVEEDVAAFTAESKTPVISASPIASKSTANNLYSAVPSVDFQRKKTLDYILSKGAHIVVLNDANRAESKAFISEHAPSAEFVSIKKNGSFSENELIASLKKDQRNVVVIDSERTSVFLNATNTLLSELSNFNIQLAVLESALIPEDGHVSEKRFRILNMVFPSLIPAKSTASSKQFLSAYQKKYNLLPSANVMLGFDITFDSLLRLLQKQTFENSAERDITEYTQLKFDYEKNNLGGFSNEGIYILQYDSEANVREAN</sequence>
<dbReference type="GO" id="GO:0008932">
    <property type="term" value="F:lytic endotransglycosylase activity"/>
    <property type="evidence" value="ECO:0007669"/>
    <property type="project" value="TreeGrafter"/>
</dbReference>
<proteinExistence type="predicted"/>
<dbReference type="InterPro" id="IPR036779">
    <property type="entry name" value="LysM_dom_sf"/>
</dbReference>
<gene>
    <name evidence="4" type="ORF">H3Z82_06275</name>
</gene>
<dbReference type="PANTHER" id="PTHR33734">
    <property type="entry name" value="LYSM DOMAIN-CONTAINING GPI-ANCHORED PROTEIN 2"/>
    <property type="match status" value="1"/>
</dbReference>
<feature type="domain" description="LysM" evidence="3">
    <location>
        <begin position="94"/>
        <end position="145"/>
    </location>
</feature>
<dbReference type="SUPFAM" id="SSF54106">
    <property type="entry name" value="LysM domain"/>
    <property type="match status" value="4"/>
</dbReference>
<feature type="compositionally biased region" description="Low complexity" evidence="1">
    <location>
        <begin position="279"/>
        <end position="289"/>
    </location>
</feature>
<evidence type="ECO:0000256" key="1">
    <source>
        <dbReference type="SAM" id="MobiDB-lite"/>
    </source>
</evidence>
<feature type="compositionally biased region" description="Polar residues" evidence="1">
    <location>
        <begin position="291"/>
        <end position="304"/>
    </location>
</feature>
<dbReference type="EMBL" id="JACGLT010000004">
    <property type="protein sequence ID" value="MBA6152329.1"/>
    <property type="molecule type" value="Genomic_DNA"/>
</dbReference>
<dbReference type="SMART" id="SM00257">
    <property type="entry name" value="LysM"/>
    <property type="match status" value="5"/>
</dbReference>
<feature type="chain" id="PRO_5030829188" evidence="2">
    <location>
        <begin position="23"/>
        <end position="860"/>
    </location>
</feature>
<dbReference type="Pfam" id="PF01476">
    <property type="entry name" value="LysM"/>
    <property type="match status" value="5"/>
</dbReference>
<feature type="region of interest" description="Disordered" evidence="1">
    <location>
        <begin position="145"/>
        <end position="174"/>
    </location>
</feature>
<feature type="domain" description="LysM" evidence="3">
    <location>
        <begin position="234"/>
        <end position="277"/>
    </location>
</feature>
<dbReference type="SUPFAM" id="SSF53822">
    <property type="entry name" value="Periplasmic binding protein-like I"/>
    <property type="match status" value="1"/>
</dbReference>